<gene>
    <name evidence="1" type="ORF">HCOI_00428000</name>
</gene>
<protein>
    <submittedName>
        <fullName evidence="1">Uncharacterized protein</fullName>
    </submittedName>
</protein>
<accession>W6NDD2</accession>
<sequence>MAPRALKYVERFGKWRSLESSFMRKIVQLQWWQDTVWSGDPYSSDYADFPESETIQAESNAYTEDFSEFQPTEGQYLPFLMYYDADCASDMCGQIPKAVRDHVPNDGCSTFNDPLEDLRNLSMEAFAEMFNNSHSTTSAEPWYDSSRSLDPF</sequence>
<reference evidence="1" key="1">
    <citation type="submission" date="2013-03" db="EMBL/GenBank/DDBJ databases">
        <authorList>
            <person name="Aslett M."/>
        </authorList>
    </citation>
    <scope>NUCLEOTIDE SEQUENCE [LARGE SCALE GENOMIC DNA]</scope>
    <source>
        <strain evidence="1">ISE/inbred ISE</strain>
    </source>
</reference>
<organism evidence="1">
    <name type="scientific">Haemonchus contortus</name>
    <name type="common">Barber pole worm</name>
    <dbReference type="NCBI Taxonomy" id="6289"/>
    <lineage>
        <taxon>Eukaryota</taxon>
        <taxon>Metazoa</taxon>
        <taxon>Ecdysozoa</taxon>
        <taxon>Nematoda</taxon>
        <taxon>Chromadorea</taxon>
        <taxon>Rhabditida</taxon>
        <taxon>Rhabditina</taxon>
        <taxon>Rhabditomorpha</taxon>
        <taxon>Strongyloidea</taxon>
        <taxon>Trichostrongylidae</taxon>
        <taxon>Haemonchus</taxon>
    </lineage>
</organism>
<proteinExistence type="predicted"/>
<name>W6NDD2_HAECO</name>
<dbReference type="EMBL" id="CAVP010058755">
    <property type="protein sequence ID" value="CDL95146.1"/>
    <property type="molecule type" value="Genomic_DNA"/>
</dbReference>
<evidence type="ECO:0000313" key="1">
    <source>
        <dbReference type="EMBL" id="CDL95146.1"/>
    </source>
</evidence>
<reference evidence="1" key="2">
    <citation type="submission" date="2013-05" db="EMBL/GenBank/DDBJ databases">
        <title>The genome and transcriptome of Haemonchus contortus: a key model parasite for drug and vaccine discovery.</title>
        <authorList>
            <person name="Laing R."/>
            <person name="Kikuchi T."/>
            <person name="Martinelli A."/>
            <person name="Tsai I.J."/>
            <person name="Beech R.N."/>
            <person name="Redman E."/>
            <person name="Holroyd N."/>
            <person name="Bartley D.J."/>
            <person name="Beasley H."/>
            <person name="Britton C."/>
            <person name="Curran D."/>
            <person name="Devaney E."/>
            <person name="Gilabert A."/>
            <person name="Jackson F."/>
            <person name="Hunt M."/>
            <person name="Johnston S."/>
            <person name="Kryukov I."/>
            <person name="Li K."/>
            <person name="Morrison A.A."/>
            <person name="Reid A.J."/>
            <person name="Sargison N."/>
            <person name="Saunders G."/>
            <person name="Wasmuth J.D."/>
            <person name="Wolstenholme A."/>
            <person name="Berriman M."/>
            <person name="Gilleard J.S."/>
            <person name="Cotton J.A."/>
        </authorList>
    </citation>
    <scope>NUCLEOTIDE SEQUENCE [LARGE SCALE GENOMIC DNA]</scope>
    <source>
        <strain evidence="1">ISE/inbred ISE</strain>
    </source>
</reference>
<dbReference type="AlphaFoldDB" id="W6NDD2"/>
<comment type="caution">
    <text evidence="1">The sequence shown here is derived from an EMBL/GenBank/DDBJ whole genome shotgun (WGS) entry which is preliminary data.</text>
</comment>